<evidence type="ECO:0000259" key="3">
    <source>
        <dbReference type="Pfam" id="PF03816"/>
    </source>
</evidence>
<dbReference type="STRING" id="84698.SAMN04488528_1003126"/>
<proteinExistence type="inferred from homology"/>
<dbReference type="Pfam" id="PF03816">
    <property type="entry name" value="LytR_cpsA_psr"/>
    <property type="match status" value="1"/>
</dbReference>
<feature type="transmembrane region" description="Helical" evidence="2">
    <location>
        <begin position="20"/>
        <end position="42"/>
    </location>
</feature>
<evidence type="ECO:0000256" key="2">
    <source>
        <dbReference type="SAM" id="Phobius"/>
    </source>
</evidence>
<accession>A0A1I0VYB7</accession>
<evidence type="ECO:0000313" key="4">
    <source>
        <dbReference type="EMBL" id="SFA81409.1"/>
    </source>
</evidence>
<gene>
    <name evidence="4" type="ORF">SAMN04488528_1003126</name>
</gene>
<dbReference type="Gene3D" id="3.40.630.190">
    <property type="entry name" value="LCP protein"/>
    <property type="match status" value="1"/>
</dbReference>
<dbReference type="AlphaFoldDB" id="A0A1I0VYB7"/>
<keyword evidence="2" id="KW-0472">Membrane</keyword>
<dbReference type="RefSeq" id="WP_090038687.1">
    <property type="nucleotide sequence ID" value="NZ_FOKI01000003.1"/>
</dbReference>
<keyword evidence="2" id="KW-1133">Transmembrane helix</keyword>
<dbReference type="PANTHER" id="PTHR33392">
    <property type="entry name" value="POLYISOPRENYL-TEICHOIC ACID--PEPTIDOGLYCAN TEICHOIC ACID TRANSFERASE TAGU"/>
    <property type="match status" value="1"/>
</dbReference>
<dbReference type="InterPro" id="IPR004474">
    <property type="entry name" value="LytR_CpsA_psr"/>
</dbReference>
<organism evidence="4 5">
    <name type="scientific">Clostridium frigidicarnis</name>
    <dbReference type="NCBI Taxonomy" id="84698"/>
    <lineage>
        <taxon>Bacteria</taxon>
        <taxon>Bacillati</taxon>
        <taxon>Bacillota</taxon>
        <taxon>Clostridia</taxon>
        <taxon>Eubacteriales</taxon>
        <taxon>Clostridiaceae</taxon>
        <taxon>Clostridium</taxon>
    </lineage>
</organism>
<name>A0A1I0VYB7_9CLOT</name>
<comment type="similarity">
    <text evidence="1">Belongs to the LytR/CpsA/Psr (LCP) family.</text>
</comment>
<evidence type="ECO:0000256" key="1">
    <source>
        <dbReference type="ARBA" id="ARBA00006068"/>
    </source>
</evidence>
<dbReference type="InterPro" id="IPR050922">
    <property type="entry name" value="LytR/CpsA/Psr_CW_biosynth"/>
</dbReference>
<dbReference type="Proteomes" id="UP000198619">
    <property type="component" value="Unassembled WGS sequence"/>
</dbReference>
<evidence type="ECO:0000313" key="5">
    <source>
        <dbReference type="Proteomes" id="UP000198619"/>
    </source>
</evidence>
<keyword evidence="2" id="KW-0812">Transmembrane</keyword>
<dbReference type="EMBL" id="FOKI01000003">
    <property type="protein sequence ID" value="SFA81409.1"/>
    <property type="molecule type" value="Genomic_DNA"/>
</dbReference>
<keyword evidence="5" id="KW-1185">Reference proteome</keyword>
<dbReference type="NCBIfam" id="TIGR00350">
    <property type="entry name" value="lytR_cpsA_psr"/>
    <property type="match status" value="1"/>
</dbReference>
<sequence>MTNNENKNTSNKKKKKRSKLKIVLLSILTLLIIAVGGTYSYIHHIFSKVETKKIDKDNLGVDEDLKAQLKAMGKDDIINIALFGLDKTNNEELGRSDATMILSLDMDNKKVKMISIMRDSYVDIDGHGKDKLNHAHAFGGPELAIKTLNKTFNLNITDFASVDFADMEKIVDYLGGVEIDIKQSEIETANEYIVDLAKLGRTDPQYIEKPGVQNLTGMQALAYTRIRYVGNGDFERTDRQRRVLEALFEKIANTGATEFPALVSNLLPYIQTSFSSGEIIKIGSYMLLNGVTTFEEQRFPLDEDCKDTGEVIDGIWYLPFDKKATTEKLHKYIFEDIKPS</sequence>
<feature type="domain" description="Cell envelope-related transcriptional attenuator" evidence="3">
    <location>
        <begin position="95"/>
        <end position="252"/>
    </location>
</feature>
<reference evidence="4 5" key="1">
    <citation type="submission" date="2016-10" db="EMBL/GenBank/DDBJ databases">
        <authorList>
            <person name="de Groot N.N."/>
        </authorList>
    </citation>
    <scope>NUCLEOTIDE SEQUENCE [LARGE SCALE GENOMIC DNA]</scope>
    <source>
        <strain evidence="4 5">DSM 12271</strain>
    </source>
</reference>
<dbReference type="OrthoDB" id="9782542at2"/>
<protein>
    <submittedName>
        <fullName evidence="4">Cell envelope-related function transcriptional attenuator common domain-containing protein</fullName>
    </submittedName>
</protein>
<dbReference type="PANTHER" id="PTHR33392:SF6">
    <property type="entry name" value="POLYISOPRENYL-TEICHOIC ACID--PEPTIDOGLYCAN TEICHOIC ACID TRANSFERASE TAGU"/>
    <property type="match status" value="1"/>
</dbReference>